<accession>A0A0M4EFL6</accession>
<keyword evidence="4" id="KW-0206">Cytoskeleton</keyword>
<dbReference type="Pfam" id="PF14500">
    <property type="entry name" value="MMS19_N"/>
    <property type="match status" value="1"/>
</dbReference>
<evidence type="ECO:0000256" key="2">
    <source>
        <dbReference type="ARBA" id="ARBA00022737"/>
    </source>
</evidence>
<dbReference type="GO" id="GO:0005819">
    <property type="term" value="C:spindle"/>
    <property type="evidence" value="ECO:0007669"/>
    <property type="project" value="UniProtKB-SubCell"/>
</dbReference>
<dbReference type="GO" id="GO:0016226">
    <property type="term" value="P:iron-sulfur cluster assembly"/>
    <property type="evidence" value="ECO:0007669"/>
    <property type="project" value="UniProtKB-UniRule"/>
</dbReference>
<organism evidence="7 8">
    <name type="scientific">Drosophila busckii</name>
    <name type="common">Fruit fly</name>
    <dbReference type="NCBI Taxonomy" id="30019"/>
    <lineage>
        <taxon>Eukaryota</taxon>
        <taxon>Metazoa</taxon>
        <taxon>Ecdysozoa</taxon>
        <taxon>Arthropoda</taxon>
        <taxon>Hexapoda</taxon>
        <taxon>Insecta</taxon>
        <taxon>Pterygota</taxon>
        <taxon>Neoptera</taxon>
        <taxon>Endopterygota</taxon>
        <taxon>Diptera</taxon>
        <taxon>Brachycera</taxon>
        <taxon>Muscomorpha</taxon>
        <taxon>Ephydroidea</taxon>
        <taxon>Drosophilidae</taxon>
        <taxon>Drosophila</taxon>
    </lineage>
</organism>
<evidence type="ECO:0000313" key="7">
    <source>
        <dbReference type="EMBL" id="ALC46978.1"/>
    </source>
</evidence>
<dbReference type="InterPro" id="IPR016024">
    <property type="entry name" value="ARM-type_fold"/>
</dbReference>
<dbReference type="OrthoDB" id="342900at2759"/>
<evidence type="ECO:0000256" key="1">
    <source>
        <dbReference type="ARBA" id="ARBA00004123"/>
    </source>
</evidence>
<proteinExistence type="inferred from homology"/>
<reference evidence="7 8" key="1">
    <citation type="submission" date="2015-08" db="EMBL/GenBank/DDBJ databases">
        <title>Ancestral chromatin configuration constrains chromatin evolution on differentiating sex chromosomes in Drosophila.</title>
        <authorList>
            <person name="Zhou Q."/>
            <person name="Bachtrog D."/>
        </authorList>
    </citation>
    <scope>NUCLEOTIDE SEQUENCE [LARGE SCALE GENOMIC DNA]</scope>
    <source>
        <tissue evidence="7">Whole larvae</tissue>
    </source>
</reference>
<feature type="domain" description="MMS19 N-terminal" evidence="6">
    <location>
        <begin position="43"/>
        <end position="300"/>
    </location>
</feature>
<comment type="similarity">
    <text evidence="4">Belongs to the MET18/MMS19 family.</text>
</comment>
<keyword evidence="4" id="KW-0227">DNA damage</keyword>
<gene>
    <name evidence="7" type="ORF">Dbus_chr3Rg1728</name>
</gene>
<feature type="domain" description="MMS19 C-terminal" evidence="5">
    <location>
        <begin position="572"/>
        <end position="930"/>
    </location>
</feature>
<dbReference type="InterPro" id="IPR024687">
    <property type="entry name" value="MMS19_C"/>
</dbReference>
<keyword evidence="2" id="KW-0677">Repeat</keyword>
<dbReference type="InterPro" id="IPR039920">
    <property type="entry name" value="MMS19"/>
</dbReference>
<dbReference type="PANTHER" id="PTHR12891:SF0">
    <property type="entry name" value="MMS19 NUCLEOTIDE EXCISION REPAIR PROTEIN HOMOLOG"/>
    <property type="match status" value="1"/>
</dbReference>
<dbReference type="SUPFAM" id="SSF48371">
    <property type="entry name" value="ARM repeat"/>
    <property type="match status" value="1"/>
</dbReference>
<keyword evidence="4" id="KW-0963">Cytoplasm</keyword>
<dbReference type="InterPro" id="IPR029240">
    <property type="entry name" value="MMS19_N"/>
</dbReference>
<dbReference type="Proteomes" id="UP000494163">
    <property type="component" value="Chromosome 3R"/>
</dbReference>
<protein>
    <recommendedName>
        <fullName evidence="4">MMS19 nucleotide excision repair protein</fullName>
    </recommendedName>
</protein>
<dbReference type="GO" id="GO:0006281">
    <property type="term" value="P:DNA repair"/>
    <property type="evidence" value="ECO:0007669"/>
    <property type="project" value="UniProtKB-UniRule"/>
</dbReference>
<dbReference type="GO" id="GO:0051604">
    <property type="term" value="P:protein maturation"/>
    <property type="evidence" value="ECO:0007669"/>
    <property type="project" value="UniProtKB-UniRule"/>
</dbReference>
<evidence type="ECO:0000259" key="5">
    <source>
        <dbReference type="Pfam" id="PF12460"/>
    </source>
</evidence>
<comment type="subunit">
    <text evidence="4">Component of the CIA complex.</text>
</comment>
<keyword evidence="4" id="KW-0234">DNA repair</keyword>
<dbReference type="EMBL" id="CP012526">
    <property type="protein sequence ID" value="ALC46978.1"/>
    <property type="molecule type" value="Genomic_DNA"/>
</dbReference>
<dbReference type="OMA" id="FSFMPEF"/>
<dbReference type="Pfam" id="PF12460">
    <property type="entry name" value="MMS19_C"/>
    <property type="match status" value="1"/>
</dbReference>
<comment type="subcellular location">
    <subcellularLocation>
        <location evidence="4">Cytoplasm</location>
        <location evidence="4">Cytoskeleton</location>
        <location evidence="4">Spindle</location>
    </subcellularLocation>
    <subcellularLocation>
        <location evidence="1 4">Nucleus</location>
    </subcellularLocation>
</comment>
<evidence type="ECO:0000313" key="8">
    <source>
        <dbReference type="Proteomes" id="UP000494163"/>
    </source>
</evidence>
<dbReference type="PANTHER" id="PTHR12891">
    <property type="entry name" value="DNA REPAIR/TRANSCRIPTION PROTEIN MET18/MMS19"/>
    <property type="match status" value="1"/>
</dbReference>
<evidence type="ECO:0000259" key="6">
    <source>
        <dbReference type="Pfam" id="PF14500"/>
    </source>
</evidence>
<keyword evidence="8" id="KW-1185">Reference proteome</keyword>
<evidence type="ECO:0000256" key="3">
    <source>
        <dbReference type="ARBA" id="ARBA00023242"/>
    </source>
</evidence>
<dbReference type="GO" id="GO:0005634">
    <property type="term" value="C:nucleus"/>
    <property type="evidence" value="ECO:0007669"/>
    <property type="project" value="UniProtKB-SubCell"/>
</dbReference>
<dbReference type="STRING" id="30019.A0A0M4EFL6"/>
<comment type="function">
    <text evidence="4">Key component of the cytosolic iron-sulfur protein assembly (CIA) complex, a multiprotein complex that mediates the incorporation of iron-sulfur cluster into apoproteins specifically involved in DNA metabolism and genomic integrity. In the CIA complex, MMS19 acts as an adapter between early-acting CIA components and a subset of cellular target iron-sulfur proteins.</text>
</comment>
<evidence type="ECO:0000256" key="4">
    <source>
        <dbReference type="RuleBase" id="RU367072"/>
    </source>
</evidence>
<keyword evidence="3 4" id="KW-0539">Nucleus</keyword>
<name>A0A0M4EFL6_DROBS</name>
<sequence length="980" mass="109747">MTTLSRASIEKAFKSDEKILAAATKISQELTNGDYHFEALADELGFAMTSADLNQRIAGTKFLSAVLNALPKDYLNAKELKYMTTYYVNGLRDHHGVISALIDGLHALVSMQSLPAENVPELLRAFFQYTNSQSQTRTDRTKLFNIFQYLIQHFPTELTEMSDFLSGLVESIDGERDPRNLDIIFSFMPQFMADFPLQHLAEELFEIFACYFPVDFNPSKQDPEAVTRDVLSEKLSNCLVANEQFAAWTVALALEKLDSELLVAKLDSIELLRKAALRFAPTALEPHFTEIWQALKMETFPGSDNAEVQRAALKALAELLKAAAKESTISHNYQAAILGVVLPHLSDVHQRLYEPAAKIALMCVSGDAAYAGDKILHTILLKLQESKQQLPQDEQRLQFYRLITEVYRMADMRQALQQLDRAIALPLQDDVIAVLRICESESLEGSEQQLELPTAAVKVLSECAPVLSEPQRALIYKALVHIISHPRIDLEFKTLTVSLGALQPVELQSNVLDVCLSSFAVYSQFIKRKVYANLLPLLPLIAFTQRILDLILKQLFTPTTVEPSRRLALEAFIALLQQQDQRFIVELQQECNLIDKLIKLAQNDTEMPMENLELVAASLSRLMQQLPVSEQSAIVSEYLPELQLELASHLFVAKGLLGFLHKDISLDDHFERLLNDLTELTLTSKDPKLRTIANHLLCSMVNKMEHTPANQSHLKRTLSRLMAEVKKGDACAVEVLGWIAKGLVIAGFAEASDIVGDLGDLLKHPTLCHAAALAFDVIAVENPELDLPVVKFLYKQKLFQTILSKLDAKLLSICLHHMNALIYVLKATPHSVLKLNIEKIGPLLFKVLESHNSVKTLCIALGICENFIKHQDAYFQAHLTHFIPSCLELSIKKQDQNMVSVVLTAAYVDFKNILSLQPVRIAALQLLYDITKYPTFVLLPHKVDVTLALAPTLDDPKRLVRNMAVQARNAWFLVGEPGGD</sequence>
<dbReference type="GO" id="GO:0097361">
    <property type="term" value="C:cytosolic [4Fe-4S] assembly targeting complex"/>
    <property type="evidence" value="ECO:0007669"/>
    <property type="project" value="UniProtKB-UniRule"/>
</dbReference>
<dbReference type="AlphaFoldDB" id="A0A0M4EFL6"/>